<evidence type="ECO:0000313" key="6">
    <source>
        <dbReference type="EMBL" id="CBW76288.1"/>
    </source>
</evidence>
<reference evidence="6 7" key="1">
    <citation type="journal article" date="2011" name="J. Bacteriol.">
        <title>Complete genome sequence of Burkholderia rhizoxinica, an endosymbiont of Rhizopus microsporus.</title>
        <authorList>
            <person name="Lackner G."/>
            <person name="Moebius N."/>
            <person name="Partida-Martinez L."/>
            <person name="Hertweck C."/>
        </authorList>
    </citation>
    <scope>NUCLEOTIDE SEQUENCE [LARGE SCALE GENOMIC DNA]</scope>
    <source>
        <strain evidence="7">DSM 19002 / CIP 109453 / HKI 454</strain>
    </source>
</reference>
<protein>
    <submittedName>
        <fullName evidence="6">Membrane protein mosC</fullName>
    </submittedName>
</protein>
<evidence type="ECO:0000313" key="7">
    <source>
        <dbReference type="Proteomes" id="UP000007437"/>
    </source>
</evidence>
<dbReference type="AlphaFoldDB" id="E5AMQ6"/>
<accession>E5AMQ6</accession>
<dbReference type="CDD" id="cd17393">
    <property type="entry name" value="MFS_MosC_like"/>
    <property type="match status" value="1"/>
</dbReference>
<evidence type="ECO:0000256" key="5">
    <source>
        <dbReference type="SAM" id="Phobius"/>
    </source>
</evidence>
<keyword evidence="2 5" id="KW-0812">Transmembrane</keyword>
<dbReference type="SUPFAM" id="SSF103473">
    <property type="entry name" value="MFS general substrate transporter"/>
    <property type="match status" value="1"/>
</dbReference>
<dbReference type="GO" id="GO:0016020">
    <property type="term" value="C:membrane"/>
    <property type="evidence" value="ECO:0007669"/>
    <property type="project" value="UniProtKB-SubCell"/>
</dbReference>
<evidence type="ECO:0000256" key="3">
    <source>
        <dbReference type="ARBA" id="ARBA00022989"/>
    </source>
</evidence>
<sequence>MPHVGRGPVHFSLAQLHLAGSPRGLFVPNQYSSNMPDSAATSPSSFTARRLPRSALWRARIATMAVFFVSGMLYASWGVNIPTVRDKFALDAAQLSVALFAVAGGSIAAMLRVGSWLAKVGTRRAYLIAGPAMGISASLVLTMPSYIALLAMLALFGVTMATVDVAMNAEASAIENAAAKPIMSSLHGMWSVGGMGGAAAGAALLGLGIAPELHMAVVSLIATAVLLATRGLALPHVAEKRHPPQPGKPRSGSRDLVLLGSVALIALIAEGAMYDWTSVYMHDIVLTSPAFAGIAYASFSAGMAIARFAGDWVRARLGAPQLVGMSALLACAGIVIALLLPFPYIVLTGFTLMGLGMANMMPVLFAAAANVKGVRAAQGLARVAGTAYVGLLVGPVLIGGVAQATTLPIGLSVVALCAALVAVVGPRILKRVGL</sequence>
<evidence type="ECO:0000256" key="1">
    <source>
        <dbReference type="ARBA" id="ARBA00004141"/>
    </source>
</evidence>
<feature type="transmembrane region" description="Helical" evidence="5">
    <location>
        <begin position="216"/>
        <end position="235"/>
    </location>
</feature>
<dbReference type="Pfam" id="PF07690">
    <property type="entry name" value="MFS_1"/>
    <property type="match status" value="1"/>
</dbReference>
<comment type="subcellular location">
    <subcellularLocation>
        <location evidence="1">Membrane</location>
        <topology evidence="1">Multi-pass membrane protein</topology>
    </subcellularLocation>
</comment>
<feature type="transmembrane region" description="Helical" evidence="5">
    <location>
        <begin position="409"/>
        <end position="429"/>
    </location>
</feature>
<dbReference type="KEGG" id="brh:RBRH_02754"/>
<dbReference type="InterPro" id="IPR036259">
    <property type="entry name" value="MFS_trans_sf"/>
</dbReference>
<dbReference type="PANTHER" id="PTHR23514:SF13">
    <property type="entry name" value="INNER MEMBRANE PROTEIN YBJJ"/>
    <property type="match status" value="1"/>
</dbReference>
<dbReference type="GO" id="GO:0022857">
    <property type="term" value="F:transmembrane transporter activity"/>
    <property type="evidence" value="ECO:0007669"/>
    <property type="project" value="InterPro"/>
</dbReference>
<feature type="transmembrane region" description="Helical" evidence="5">
    <location>
        <begin position="125"/>
        <end position="141"/>
    </location>
</feature>
<keyword evidence="3 5" id="KW-1133">Transmembrane helix</keyword>
<dbReference type="PANTHER" id="PTHR23514">
    <property type="entry name" value="BYPASS OF STOP CODON PROTEIN 6"/>
    <property type="match status" value="1"/>
</dbReference>
<dbReference type="InterPro" id="IPR011701">
    <property type="entry name" value="MFS"/>
</dbReference>
<feature type="transmembrane region" description="Helical" evidence="5">
    <location>
        <begin position="256"/>
        <end position="274"/>
    </location>
</feature>
<feature type="transmembrane region" description="Helical" evidence="5">
    <location>
        <begin position="383"/>
        <end position="403"/>
    </location>
</feature>
<gene>
    <name evidence="6" type="ordered locus">RBRH_02754</name>
</gene>
<feature type="transmembrane region" description="Helical" evidence="5">
    <location>
        <begin position="322"/>
        <end position="344"/>
    </location>
</feature>
<dbReference type="Proteomes" id="UP000007437">
    <property type="component" value="Chromosome"/>
</dbReference>
<name>E5AMQ6_MYCRK</name>
<feature type="transmembrane region" description="Helical" evidence="5">
    <location>
        <begin position="147"/>
        <end position="167"/>
    </location>
</feature>
<dbReference type="HOGENOM" id="CLU_035309_1_0_4"/>
<evidence type="ECO:0000256" key="2">
    <source>
        <dbReference type="ARBA" id="ARBA00022692"/>
    </source>
</evidence>
<organism evidence="6 7">
    <name type="scientific">Mycetohabitans rhizoxinica (strain DSM 19002 / CIP 109453 / HKI 454)</name>
    <name type="common">Paraburkholderia rhizoxinica</name>
    <dbReference type="NCBI Taxonomy" id="882378"/>
    <lineage>
        <taxon>Bacteria</taxon>
        <taxon>Pseudomonadati</taxon>
        <taxon>Pseudomonadota</taxon>
        <taxon>Betaproteobacteria</taxon>
        <taxon>Burkholderiales</taxon>
        <taxon>Burkholderiaceae</taxon>
        <taxon>Mycetohabitans</taxon>
    </lineage>
</organism>
<feature type="transmembrane region" description="Helical" evidence="5">
    <location>
        <begin position="286"/>
        <end position="310"/>
    </location>
</feature>
<dbReference type="EMBL" id="FR687359">
    <property type="protein sequence ID" value="CBW76288.1"/>
    <property type="molecule type" value="Genomic_DNA"/>
</dbReference>
<proteinExistence type="predicted"/>
<feature type="transmembrane region" description="Helical" evidence="5">
    <location>
        <begin position="97"/>
        <end position="118"/>
    </location>
</feature>
<feature type="transmembrane region" description="Helical" evidence="5">
    <location>
        <begin position="59"/>
        <end position="77"/>
    </location>
</feature>
<feature type="transmembrane region" description="Helical" evidence="5">
    <location>
        <begin position="188"/>
        <end position="210"/>
    </location>
</feature>
<evidence type="ECO:0000256" key="4">
    <source>
        <dbReference type="ARBA" id="ARBA00023136"/>
    </source>
</evidence>
<keyword evidence="4 5" id="KW-0472">Membrane</keyword>
<dbReference type="Gene3D" id="1.20.1250.20">
    <property type="entry name" value="MFS general substrate transporter like domains"/>
    <property type="match status" value="2"/>
</dbReference>
<feature type="transmembrane region" description="Helical" evidence="5">
    <location>
        <begin position="350"/>
        <end position="371"/>
    </location>
</feature>
<dbReference type="eggNOG" id="COG0738">
    <property type="taxonomic scope" value="Bacteria"/>
</dbReference>
<dbReference type="InterPro" id="IPR051788">
    <property type="entry name" value="MFS_Transporter"/>
</dbReference>